<dbReference type="GeneID" id="64691550"/>
<accession>A0A9P7JQ40</accession>
<evidence type="ECO:0000313" key="2">
    <source>
        <dbReference type="EMBL" id="KAG2098940.1"/>
    </source>
</evidence>
<dbReference type="EMBL" id="JABBWM010000059">
    <property type="protein sequence ID" value="KAG2098940.1"/>
    <property type="molecule type" value="Genomic_DNA"/>
</dbReference>
<dbReference type="RefSeq" id="XP_041289043.1">
    <property type="nucleotide sequence ID" value="XM_041429291.1"/>
</dbReference>
<reference evidence="2" key="1">
    <citation type="journal article" date="2020" name="New Phytol.">
        <title>Comparative genomics reveals dynamic genome evolution in host specialist ectomycorrhizal fungi.</title>
        <authorList>
            <person name="Lofgren L.A."/>
            <person name="Nguyen N.H."/>
            <person name="Vilgalys R."/>
            <person name="Ruytinx J."/>
            <person name="Liao H.L."/>
            <person name="Branco S."/>
            <person name="Kuo A."/>
            <person name="LaButti K."/>
            <person name="Lipzen A."/>
            <person name="Andreopoulos W."/>
            <person name="Pangilinan J."/>
            <person name="Riley R."/>
            <person name="Hundley H."/>
            <person name="Na H."/>
            <person name="Barry K."/>
            <person name="Grigoriev I.V."/>
            <person name="Stajich J.E."/>
            <person name="Kennedy P.G."/>
        </authorList>
    </citation>
    <scope>NUCLEOTIDE SEQUENCE</scope>
    <source>
        <strain evidence="2">FC423</strain>
    </source>
</reference>
<comment type="caution">
    <text evidence="2">The sequence shown here is derived from an EMBL/GenBank/DDBJ whole genome shotgun (WGS) entry which is preliminary data.</text>
</comment>
<feature type="chain" id="PRO_5040158702" description="Secreted protein" evidence="1">
    <location>
        <begin position="34"/>
        <end position="112"/>
    </location>
</feature>
<organism evidence="2 3">
    <name type="scientific">Suillus discolor</name>
    <dbReference type="NCBI Taxonomy" id="1912936"/>
    <lineage>
        <taxon>Eukaryota</taxon>
        <taxon>Fungi</taxon>
        <taxon>Dikarya</taxon>
        <taxon>Basidiomycota</taxon>
        <taxon>Agaricomycotina</taxon>
        <taxon>Agaricomycetes</taxon>
        <taxon>Agaricomycetidae</taxon>
        <taxon>Boletales</taxon>
        <taxon>Suillineae</taxon>
        <taxon>Suillaceae</taxon>
        <taxon>Suillus</taxon>
    </lineage>
</organism>
<evidence type="ECO:0000313" key="3">
    <source>
        <dbReference type="Proteomes" id="UP000823399"/>
    </source>
</evidence>
<keyword evidence="1" id="KW-0732">Signal</keyword>
<name>A0A9P7JQ40_9AGAM</name>
<evidence type="ECO:0008006" key="4">
    <source>
        <dbReference type="Google" id="ProtNLM"/>
    </source>
</evidence>
<dbReference type="AlphaFoldDB" id="A0A9P7JQ40"/>
<keyword evidence="3" id="KW-1185">Reference proteome</keyword>
<sequence length="112" mass="12403">LHLGGSSVCKYSYNLTISGWLIVLLLCSAPAQRTPPAHSVNNRIPRVALSSPASASKTPWPHAQAPALLNLARRLGWVPTFPARRNSETSRKPRYLLKYQVRRLNSASCSQR</sequence>
<proteinExistence type="predicted"/>
<feature type="signal peptide" evidence="1">
    <location>
        <begin position="1"/>
        <end position="33"/>
    </location>
</feature>
<gene>
    <name evidence="2" type="ORF">F5147DRAFT_341191</name>
</gene>
<evidence type="ECO:0000256" key="1">
    <source>
        <dbReference type="SAM" id="SignalP"/>
    </source>
</evidence>
<protein>
    <recommendedName>
        <fullName evidence="4">Secreted protein</fullName>
    </recommendedName>
</protein>
<dbReference type="Proteomes" id="UP000823399">
    <property type="component" value="Unassembled WGS sequence"/>
</dbReference>
<feature type="non-terminal residue" evidence="2">
    <location>
        <position position="1"/>
    </location>
</feature>